<comment type="caution">
    <text evidence="1">The sequence shown here is derived from an EMBL/GenBank/DDBJ whole genome shotgun (WGS) entry which is preliminary data.</text>
</comment>
<evidence type="ECO:0000313" key="1">
    <source>
        <dbReference type="EMBL" id="TZG27185.1"/>
    </source>
</evidence>
<evidence type="ECO:0000313" key="2">
    <source>
        <dbReference type="Proteomes" id="UP000322077"/>
    </source>
</evidence>
<dbReference type="Proteomes" id="UP000322077">
    <property type="component" value="Unassembled WGS sequence"/>
</dbReference>
<dbReference type="RefSeq" id="WP_149521405.1">
    <property type="nucleotide sequence ID" value="NZ_VTOU01000002.1"/>
</dbReference>
<dbReference type="EMBL" id="VTOU01000002">
    <property type="protein sequence ID" value="TZG27185.1"/>
    <property type="molecule type" value="Genomic_DNA"/>
</dbReference>
<organism evidence="1 2">
    <name type="scientific">Sphingomonas montanisoli</name>
    <dbReference type="NCBI Taxonomy" id="2606412"/>
    <lineage>
        <taxon>Bacteria</taxon>
        <taxon>Pseudomonadati</taxon>
        <taxon>Pseudomonadota</taxon>
        <taxon>Alphaproteobacteria</taxon>
        <taxon>Sphingomonadales</taxon>
        <taxon>Sphingomonadaceae</taxon>
        <taxon>Sphingomonas</taxon>
    </lineage>
</organism>
<proteinExistence type="predicted"/>
<reference evidence="1 2" key="1">
    <citation type="submission" date="2019-08" db="EMBL/GenBank/DDBJ databases">
        <authorList>
            <person name="Wang G."/>
            <person name="Xu Z."/>
        </authorList>
    </citation>
    <scope>NUCLEOTIDE SEQUENCE [LARGE SCALE GENOMIC DNA]</scope>
    <source>
        <strain evidence="1 2">ZX</strain>
    </source>
</reference>
<protein>
    <recommendedName>
        <fullName evidence="3">DUF1488 domain-containing protein</fullName>
    </recommendedName>
</protein>
<name>A0A5D9CAW1_9SPHN</name>
<gene>
    <name evidence="1" type="ORF">FYJ91_06045</name>
</gene>
<dbReference type="AlphaFoldDB" id="A0A5D9CAW1"/>
<sequence length="89" mass="9562">MTRVSLGALEGDSIRPIFRGSVDGLPFAVELDTSALIKLTEGHVGENRIAALETQRGRVRAAAQALYDNGFLKDPAEDPRLVISALDID</sequence>
<keyword evidence="2" id="KW-1185">Reference proteome</keyword>
<evidence type="ECO:0008006" key="3">
    <source>
        <dbReference type="Google" id="ProtNLM"/>
    </source>
</evidence>
<accession>A0A5D9CAW1</accession>